<name>A0ABW3ZTK2_9BACI</name>
<dbReference type="PANTHER" id="PTHR46401">
    <property type="entry name" value="GLYCOSYLTRANSFERASE WBBK-RELATED"/>
    <property type="match status" value="1"/>
</dbReference>
<keyword evidence="3" id="KW-0328">Glycosyltransferase</keyword>
<keyword evidence="4" id="KW-1185">Reference proteome</keyword>
<dbReference type="EMBL" id="JBHTNH010000007">
    <property type="protein sequence ID" value="MFD1361138.1"/>
    <property type="molecule type" value="Genomic_DNA"/>
</dbReference>
<feature type="domain" description="Spore protein YkvP/CgeB glycosyl transferase-like" evidence="2">
    <location>
        <begin position="224"/>
        <end position="331"/>
    </location>
</feature>
<dbReference type="CDD" id="cd03801">
    <property type="entry name" value="GT4_PimA-like"/>
    <property type="match status" value="1"/>
</dbReference>
<dbReference type="Pfam" id="PF13524">
    <property type="entry name" value="Glyco_trans_1_2"/>
    <property type="match status" value="1"/>
</dbReference>
<sequence>MKTLRVLHIPEGGLPMINLCRALRSKGIKATACHFYGNRYNFESDVCLNLEKVPNHLREGKIKKYMNNAIKEYDIFHFHFGGTFFPDKRDLEILKKAGKKLVAHHRGSDARLLSAAKTKNPFVRVKPEWSEEKIRENLTTLSHYIDHAIALDYEIESYIKDYYHETHVIPHIVDIGSLQPRYPKGKTKPLIVHAPTKRQLKGTEFIQEAVEQLENAGVAFDFRLIEGMDHQETMDLLARADIVIDQLRIGSPGYLSTEAMALGKPVICYIREDLVNQYPAGMPIVNATPHTITAVLHDLISRPDQWKELGVKGRAYVKQHHSTANVVNRYIDLYHQL</sequence>
<organism evidence="3 4">
    <name type="scientific">Lentibacillus salinarum</name>
    <dbReference type="NCBI Taxonomy" id="446820"/>
    <lineage>
        <taxon>Bacteria</taxon>
        <taxon>Bacillati</taxon>
        <taxon>Bacillota</taxon>
        <taxon>Bacilli</taxon>
        <taxon>Bacillales</taxon>
        <taxon>Bacillaceae</taxon>
        <taxon>Lentibacillus</taxon>
    </lineage>
</organism>
<protein>
    <submittedName>
        <fullName evidence="3">Glycosyltransferase family 4 protein</fullName>
        <ecNumber evidence="3">2.4.-.-</ecNumber>
    </submittedName>
</protein>
<proteinExistence type="predicted"/>
<dbReference type="RefSeq" id="WP_382398427.1">
    <property type="nucleotide sequence ID" value="NZ_JBHTNH010000007.1"/>
</dbReference>
<evidence type="ECO:0000259" key="2">
    <source>
        <dbReference type="Pfam" id="PF13524"/>
    </source>
</evidence>
<dbReference type="GO" id="GO:0016757">
    <property type="term" value="F:glycosyltransferase activity"/>
    <property type="evidence" value="ECO:0007669"/>
    <property type="project" value="UniProtKB-KW"/>
</dbReference>
<evidence type="ECO:0000313" key="4">
    <source>
        <dbReference type="Proteomes" id="UP001597178"/>
    </source>
</evidence>
<keyword evidence="1 3" id="KW-0808">Transferase</keyword>
<dbReference type="InterPro" id="IPR055259">
    <property type="entry name" value="YkvP/CgeB_Glyco_trans-like"/>
</dbReference>
<reference evidence="4" key="1">
    <citation type="journal article" date="2019" name="Int. J. Syst. Evol. Microbiol.">
        <title>The Global Catalogue of Microorganisms (GCM) 10K type strain sequencing project: providing services to taxonomists for standard genome sequencing and annotation.</title>
        <authorList>
            <consortium name="The Broad Institute Genomics Platform"/>
            <consortium name="The Broad Institute Genome Sequencing Center for Infectious Disease"/>
            <person name="Wu L."/>
            <person name="Ma J."/>
        </authorList>
    </citation>
    <scope>NUCLEOTIDE SEQUENCE [LARGE SCALE GENOMIC DNA]</scope>
    <source>
        <strain evidence="4">CCUG 54822</strain>
    </source>
</reference>
<dbReference type="PANTHER" id="PTHR46401:SF2">
    <property type="entry name" value="GLYCOSYLTRANSFERASE WBBK-RELATED"/>
    <property type="match status" value="1"/>
</dbReference>
<accession>A0ABW3ZTK2</accession>
<dbReference type="SUPFAM" id="SSF53756">
    <property type="entry name" value="UDP-Glycosyltransferase/glycogen phosphorylase"/>
    <property type="match status" value="1"/>
</dbReference>
<comment type="caution">
    <text evidence="3">The sequence shown here is derived from an EMBL/GenBank/DDBJ whole genome shotgun (WGS) entry which is preliminary data.</text>
</comment>
<dbReference type="Gene3D" id="3.40.50.2000">
    <property type="entry name" value="Glycogen Phosphorylase B"/>
    <property type="match status" value="1"/>
</dbReference>
<gene>
    <name evidence="3" type="ORF">ACFQ4A_05565</name>
</gene>
<evidence type="ECO:0000313" key="3">
    <source>
        <dbReference type="EMBL" id="MFD1361138.1"/>
    </source>
</evidence>
<dbReference type="Proteomes" id="UP001597178">
    <property type="component" value="Unassembled WGS sequence"/>
</dbReference>
<evidence type="ECO:0000256" key="1">
    <source>
        <dbReference type="ARBA" id="ARBA00022679"/>
    </source>
</evidence>
<dbReference type="EC" id="2.4.-.-" evidence="3"/>